<keyword evidence="2" id="KW-1185">Reference proteome</keyword>
<comment type="caution">
    <text evidence="1">The sequence shown here is derived from an EMBL/GenBank/DDBJ whole genome shotgun (WGS) entry which is preliminary data.</text>
</comment>
<accession>A0A8S1RTR6</accession>
<protein>
    <submittedName>
        <fullName evidence="1">Uncharacterized protein</fullName>
    </submittedName>
</protein>
<name>A0A8S1RTR6_9CILI</name>
<dbReference type="Proteomes" id="UP000692954">
    <property type="component" value="Unassembled WGS sequence"/>
</dbReference>
<evidence type="ECO:0000313" key="1">
    <source>
        <dbReference type="EMBL" id="CAD8129884.1"/>
    </source>
</evidence>
<reference evidence="1" key="1">
    <citation type="submission" date="2021-01" db="EMBL/GenBank/DDBJ databases">
        <authorList>
            <consortium name="Genoscope - CEA"/>
            <person name="William W."/>
        </authorList>
    </citation>
    <scope>NUCLEOTIDE SEQUENCE</scope>
</reference>
<gene>
    <name evidence="1" type="ORF">PSON_ATCC_30995.1.T2490004</name>
</gene>
<proteinExistence type="predicted"/>
<organism evidence="1 2">
    <name type="scientific">Paramecium sonneborni</name>
    <dbReference type="NCBI Taxonomy" id="65129"/>
    <lineage>
        <taxon>Eukaryota</taxon>
        <taxon>Sar</taxon>
        <taxon>Alveolata</taxon>
        <taxon>Ciliophora</taxon>
        <taxon>Intramacronucleata</taxon>
        <taxon>Oligohymenophorea</taxon>
        <taxon>Peniculida</taxon>
        <taxon>Parameciidae</taxon>
        <taxon>Paramecium</taxon>
    </lineage>
</organism>
<evidence type="ECO:0000313" key="2">
    <source>
        <dbReference type="Proteomes" id="UP000692954"/>
    </source>
</evidence>
<sequence>MLKRICNRQQRRFGTIQEIYKEISKGQKIVEKGISKTIEKEGKPQKVFVVIPIKIYVGTCQSTFFYCKKMKCLNQMQQRQIFYILGSEIRNSIMKLLIKTECNIKRLNLLNRRVKQQIIQAEKQLDLQIKSQSPIRKNKEHNQSLPSIEYKVKSIRCGSNMEDEKEQDIYVLREDDSVMDIQNNVY</sequence>
<dbReference type="AlphaFoldDB" id="A0A8S1RTR6"/>
<dbReference type="EMBL" id="CAJJDN010000249">
    <property type="protein sequence ID" value="CAD8129884.1"/>
    <property type="molecule type" value="Genomic_DNA"/>
</dbReference>